<sequence length="240" mass="26810">MAFQTDLRSDSDSVQLERVNMSYMVPIPKKPGANAVEAFRPICLQNCCIIILAKTLTIRLQKEIGNSKTGWIRGRMHAARVAQKMVPSGSGYRCIAQRFPPASVIKHRFSNDTRAPTPSCLSMPVHLSLPRRSSPNPSAHYGERALSADADAVLPELGVTDDSTADQRRHARKHSGAPRCQRSALVSSPNMSARYRDGLRARMRRRRLRGGAQQPWGKESRDGVWLRHVQICRRRPGVPL</sequence>
<dbReference type="AlphaFoldDB" id="A0A317Y9H4"/>
<organism evidence="2">
    <name type="scientific">Zea mays</name>
    <name type="common">Maize</name>
    <dbReference type="NCBI Taxonomy" id="4577"/>
    <lineage>
        <taxon>Eukaryota</taxon>
        <taxon>Viridiplantae</taxon>
        <taxon>Streptophyta</taxon>
        <taxon>Embryophyta</taxon>
        <taxon>Tracheophyta</taxon>
        <taxon>Spermatophyta</taxon>
        <taxon>Magnoliopsida</taxon>
        <taxon>Liliopsida</taxon>
        <taxon>Poales</taxon>
        <taxon>Poaceae</taxon>
        <taxon>PACMAD clade</taxon>
        <taxon>Panicoideae</taxon>
        <taxon>Andropogonodae</taxon>
        <taxon>Andropogoneae</taxon>
        <taxon>Tripsacinae</taxon>
        <taxon>Zea</taxon>
    </lineage>
</organism>
<reference evidence="2" key="1">
    <citation type="journal article" date="2018" name="Nat. Genet.">
        <title>Extensive intraspecific gene order and gene structural variations between Mo17 and other maize genomes.</title>
        <authorList>
            <person name="Sun S."/>
            <person name="Zhou Y."/>
            <person name="Chen J."/>
            <person name="Shi J."/>
            <person name="Zhao H."/>
            <person name="Zhao H."/>
            <person name="Song W."/>
            <person name="Zhang M."/>
            <person name="Cui Y."/>
            <person name="Dong X."/>
            <person name="Liu H."/>
            <person name="Ma X."/>
            <person name="Jiao Y."/>
            <person name="Wang B."/>
            <person name="Wei X."/>
            <person name="Stein J.C."/>
            <person name="Glaubitz J.C."/>
            <person name="Lu F."/>
            <person name="Yu G."/>
            <person name="Liang C."/>
            <person name="Fengler K."/>
            <person name="Li B."/>
            <person name="Rafalski A."/>
            <person name="Schnable P.S."/>
            <person name="Ware D.H."/>
            <person name="Buckler E.S."/>
            <person name="Lai J."/>
        </authorList>
    </citation>
    <scope>NUCLEOTIDE SEQUENCE [LARGE SCALE GENOMIC DNA]</scope>
    <source>
        <tissue evidence="2">Seedling</tissue>
    </source>
</reference>
<gene>
    <name evidence="2" type="ORF">Zm00014a_029560</name>
</gene>
<accession>A0A317Y9H4</accession>
<dbReference type="Proteomes" id="UP000251960">
    <property type="component" value="Chromosome 1"/>
</dbReference>
<dbReference type="EMBL" id="NCVQ01000001">
    <property type="protein sequence ID" value="PWZ54374.1"/>
    <property type="molecule type" value="Genomic_DNA"/>
</dbReference>
<evidence type="ECO:0000256" key="1">
    <source>
        <dbReference type="SAM" id="MobiDB-lite"/>
    </source>
</evidence>
<name>A0A317Y9H4_MAIZE</name>
<feature type="region of interest" description="Disordered" evidence="1">
    <location>
        <begin position="161"/>
        <end position="185"/>
    </location>
</feature>
<comment type="caution">
    <text evidence="2">The sequence shown here is derived from an EMBL/GenBank/DDBJ whole genome shotgun (WGS) entry which is preliminary data.</text>
</comment>
<proteinExistence type="predicted"/>
<evidence type="ECO:0000313" key="2">
    <source>
        <dbReference type="EMBL" id="PWZ54374.1"/>
    </source>
</evidence>
<protein>
    <submittedName>
        <fullName evidence="2">Uncharacterized protein</fullName>
    </submittedName>
</protein>